<comment type="similarity">
    <text evidence="1 6">Belongs to the class-A beta-lactamase family.</text>
</comment>
<comment type="catalytic activity">
    <reaction evidence="6">
        <text>a beta-lactam + H2O = a substituted beta-amino acid</text>
        <dbReference type="Rhea" id="RHEA:20401"/>
        <dbReference type="ChEBI" id="CHEBI:15377"/>
        <dbReference type="ChEBI" id="CHEBI:35627"/>
        <dbReference type="ChEBI" id="CHEBI:140347"/>
        <dbReference type="EC" id="3.5.2.6"/>
    </reaction>
</comment>
<dbReference type="EC" id="3.5.2.6" evidence="2 6"/>
<reference evidence="8 9" key="1">
    <citation type="submission" date="2022-11" db="EMBL/GenBank/DDBJ databases">
        <title>Mycobacterium sp. nov.</title>
        <authorList>
            <person name="Papic B."/>
            <person name="Spicic S."/>
            <person name="Duvnjak S."/>
        </authorList>
    </citation>
    <scope>NUCLEOTIDE SEQUENCE [LARGE SCALE GENOMIC DNA]</scope>
    <source>
        <strain evidence="8 9">CVI_P4</strain>
    </source>
</reference>
<dbReference type="InterPro" id="IPR012338">
    <property type="entry name" value="Beta-lactam/transpept-like"/>
</dbReference>
<evidence type="ECO:0000256" key="1">
    <source>
        <dbReference type="ARBA" id="ARBA00009009"/>
    </source>
</evidence>
<comment type="caution">
    <text evidence="8">The sequence shown here is derived from an EMBL/GenBank/DDBJ whole genome shotgun (WGS) entry which is preliminary data.</text>
</comment>
<dbReference type="EMBL" id="JAPJDO010000016">
    <property type="protein sequence ID" value="MCX2938648.1"/>
    <property type="molecule type" value="Genomic_DNA"/>
</dbReference>
<evidence type="ECO:0000256" key="2">
    <source>
        <dbReference type="ARBA" id="ARBA00012865"/>
    </source>
</evidence>
<dbReference type="Pfam" id="PF13354">
    <property type="entry name" value="Beta-lactamase2"/>
    <property type="match status" value="1"/>
</dbReference>
<organism evidence="8 9">
    <name type="scientific">Mycobacterium pinniadriaticum</name>
    <dbReference type="NCBI Taxonomy" id="2994102"/>
    <lineage>
        <taxon>Bacteria</taxon>
        <taxon>Bacillati</taxon>
        <taxon>Actinomycetota</taxon>
        <taxon>Actinomycetes</taxon>
        <taxon>Mycobacteriales</taxon>
        <taxon>Mycobacteriaceae</taxon>
        <taxon>Mycobacterium</taxon>
    </lineage>
</organism>
<keyword evidence="4 6" id="KW-0378">Hydrolase</keyword>
<accession>A0ABT3SGN9</accession>
<name>A0ABT3SGN9_9MYCO</name>
<feature type="domain" description="Beta-lactamase class A catalytic" evidence="7">
    <location>
        <begin position="59"/>
        <end position="274"/>
    </location>
</feature>
<evidence type="ECO:0000256" key="6">
    <source>
        <dbReference type="RuleBase" id="RU361140"/>
    </source>
</evidence>
<dbReference type="SUPFAM" id="SSF56601">
    <property type="entry name" value="beta-lactamase/transpeptidase-like"/>
    <property type="match status" value="1"/>
</dbReference>
<evidence type="ECO:0000256" key="3">
    <source>
        <dbReference type="ARBA" id="ARBA00018879"/>
    </source>
</evidence>
<dbReference type="Gene3D" id="3.40.710.10">
    <property type="entry name" value="DD-peptidase/beta-lactamase superfamily"/>
    <property type="match status" value="1"/>
</dbReference>
<evidence type="ECO:0000259" key="7">
    <source>
        <dbReference type="Pfam" id="PF13354"/>
    </source>
</evidence>
<dbReference type="PRINTS" id="PR00118">
    <property type="entry name" value="BLACTAMASEA"/>
</dbReference>
<dbReference type="RefSeq" id="WP_265998422.1">
    <property type="nucleotide sequence ID" value="NZ_JAPJDN010000016.1"/>
</dbReference>
<dbReference type="Proteomes" id="UP001300745">
    <property type="component" value="Unassembled WGS sequence"/>
</dbReference>
<keyword evidence="9" id="KW-1185">Reference proteome</keyword>
<evidence type="ECO:0000313" key="8">
    <source>
        <dbReference type="EMBL" id="MCX2938648.1"/>
    </source>
</evidence>
<evidence type="ECO:0000256" key="5">
    <source>
        <dbReference type="ARBA" id="ARBA00023251"/>
    </source>
</evidence>
<keyword evidence="5 6" id="KW-0046">Antibiotic resistance</keyword>
<dbReference type="NCBIfam" id="NF033103">
    <property type="entry name" value="bla_class_A"/>
    <property type="match status" value="1"/>
</dbReference>
<dbReference type="PROSITE" id="PS00146">
    <property type="entry name" value="BETA_LACTAMASE_A"/>
    <property type="match status" value="1"/>
</dbReference>
<dbReference type="PROSITE" id="PS51257">
    <property type="entry name" value="PROKAR_LIPOPROTEIN"/>
    <property type="match status" value="1"/>
</dbReference>
<evidence type="ECO:0000256" key="4">
    <source>
        <dbReference type="ARBA" id="ARBA00022801"/>
    </source>
</evidence>
<evidence type="ECO:0000313" key="9">
    <source>
        <dbReference type="Proteomes" id="UP001300745"/>
    </source>
</evidence>
<dbReference type="PANTHER" id="PTHR35333:SF3">
    <property type="entry name" value="BETA-LACTAMASE-TYPE TRANSPEPTIDASE FOLD CONTAINING PROTEIN"/>
    <property type="match status" value="1"/>
</dbReference>
<gene>
    <name evidence="8" type="primary">bla</name>
    <name evidence="8" type="ORF">ORI27_18270</name>
</gene>
<dbReference type="GO" id="GO:0008800">
    <property type="term" value="F:beta-lactamase activity"/>
    <property type="evidence" value="ECO:0007669"/>
    <property type="project" value="UniProtKB-EC"/>
</dbReference>
<sequence>MNLSRRRLLAGGATLTALTACGNNTSRTYPTLIDPAEPLPPIEQRIAATEKRYNAFVGLYGQNLDSQLLVAHRADDPFAMCSTFKSYLAARVLQKAQAGELRMTDTVLIAPADLVTVNSPRTEPYVGKRMSLSDLCAAALQVSDNTAANLLLRTIGGPPAITAFARSIGDDRTRLDRWETALNSAIPGDLRDTSTPRALGGGVQRLLTGDILDESHRGQLNDWMAANTTSSMRTGLPPGWTTADKTGSGAYASTNDVGIAFGPNGERILLAIMTRTQSDNPEADTLRQLVADVTTLVLPELTKAR</sequence>
<protein>
    <recommendedName>
        <fullName evidence="3 6">Beta-lactamase</fullName>
        <ecNumber evidence="2 6">3.5.2.6</ecNumber>
    </recommendedName>
</protein>
<proteinExistence type="inferred from homology"/>
<dbReference type="InterPro" id="IPR023650">
    <property type="entry name" value="Beta-lactam_class-A_AS"/>
</dbReference>
<dbReference type="InterPro" id="IPR045155">
    <property type="entry name" value="Beta-lactam_cat"/>
</dbReference>
<dbReference type="PANTHER" id="PTHR35333">
    <property type="entry name" value="BETA-LACTAMASE"/>
    <property type="match status" value="1"/>
</dbReference>
<dbReference type="InterPro" id="IPR000871">
    <property type="entry name" value="Beta-lactam_class-A"/>
</dbReference>